<comment type="caution">
    <text evidence="8">The sequence shown here is derived from an EMBL/GenBank/DDBJ whole genome shotgun (WGS) entry which is preliminary data.</text>
</comment>
<evidence type="ECO:0000256" key="6">
    <source>
        <dbReference type="SAM" id="Phobius"/>
    </source>
</evidence>
<accession>A0A948TL74</accession>
<feature type="transmembrane region" description="Helical" evidence="6">
    <location>
        <begin position="125"/>
        <end position="141"/>
    </location>
</feature>
<dbReference type="AlphaFoldDB" id="A0A948TL74"/>
<dbReference type="GO" id="GO:0016874">
    <property type="term" value="F:ligase activity"/>
    <property type="evidence" value="ECO:0007669"/>
    <property type="project" value="UniProtKB-KW"/>
</dbReference>
<dbReference type="EMBL" id="JAHLFJ010000023">
    <property type="protein sequence ID" value="MBU3855352.1"/>
    <property type="molecule type" value="Genomic_DNA"/>
</dbReference>
<dbReference type="InterPro" id="IPR019734">
    <property type="entry name" value="TPR_rpt"/>
</dbReference>
<comment type="subcellular location">
    <subcellularLocation>
        <location evidence="1">Membrane</location>
        <topology evidence="1">Multi-pass membrane protein</topology>
    </subcellularLocation>
</comment>
<reference evidence="8" key="1">
    <citation type="journal article" date="2021" name="PeerJ">
        <title>Extensive microbial diversity within the chicken gut microbiome revealed by metagenomics and culture.</title>
        <authorList>
            <person name="Gilroy R."/>
            <person name="Ravi A."/>
            <person name="Getino M."/>
            <person name="Pursley I."/>
            <person name="Horton D.L."/>
            <person name="Alikhan N.F."/>
            <person name="Baker D."/>
            <person name="Gharbi K."/>
            <person name="Hall N."/>
            <person name="Watson M."/>
            <person name="Adriaenssens E.M."/>
            <person name="Foster-Nyarko E."/>
            <person name="Jarju S."/>
            <person name="Secka A."/>
            <person name="Antonio M."/>
            <person name="Oren A."/>
            <person name="Chaudhuri R.R."/>
            <person name="La Ragione R."/>
            <person name="Hildebrand F."/>
            <person name="Pallen M.J."/>
        </authorList>
    </citation>
    <scope>NUCLEOTIDE SEQUENCE</scope>
    <source>
        <strain evidence="8">8470</strain>
    </source>
</reference>
<evidence type="ECO:0000256" key="5">
    <source>
        <dbReference type="PROSITE-ProRule" id="PRU00339"/>
    </source>
</evidence>
<reference evidence="8" key="2">
    <citation type="submission" date="2021-04" db="EMBL/GenBank/DDBJ databases">
        <authorList>
            <person name="Gilroy R."/>
        </authorList>
    </citation>
    <scope>NUCLEOTIDE SEQUENCE</scope>
    <source>
        <strain evidence="8">8470</strain>
    </source>
</reference>
<feature type="transmembrane region" description="Helical" evidence="6">
    <location>
        <begin position="337"/>
        <end position="355"/>
    </location>
</feature>
<evidence type="ECO:0000256" key="3">
    <source>
        <dbReference type="ARBA" id="ARBA00022989"/>
    </source>
</evidence>
<feature type="transmembrane region" description="Helical" evidence="6">
    <location>
        <begin position="170"/>
        <end position="187"/>
    </location>
</feature>
<dbReference type="PANTHER" id="PTHR37422">
    <property type="entry name" value="TEICHURONIC ACID BIOSYNTHESIS PROTEIN TUAE"/>
    <property type="match status" value="1"/>
</dbReference>
<dbReference type="InterPro" id="IPR051533">
    <property type="entry name" value="WaaL-like"/>
</dbReference>
<keyword evidence="2 6" id="KW-0812">Transmembrane</keyword>
<dbReference type="SUPFAM" id="SSF48452">
    <property type="entry name" value="TPR-like"/>
    <property type="match status" value="1"/>
</dbReference>
<keyword evidence="8" id="KW-0436">Ligase</keyword>
<sequence length="502" mass="55942">MSSLVLRSGGMPLLLLCLLACFHRDVSVDMSSLWRTGAAVSVYLAVRLFPERHRCLLLYGFVLWGLVESVVAMFQQTGLLESNHRAFDVTGTFGNPGPLGGLLGMASVLALGMACGRWKWSGRSAMWAVLPLAVILCGLSLSGSRAGWMGILAGVGVLCGSAFHFSRRTYIIGVPVLCLCAVGLYFLKPDSADGRLLIWYNTLVMWADNPLFGTGTGGWLANYMHFQADFFALHPVSSWGMLADNAVCPYNEFLHIAAEQGLLGLVLVGWMLCEWLRYPSVTWEDTCLKGMLAAFLAFAFFSYPLDVFPLTLAFAAMSGMMRSRPLKVFRLPSRVKYALGGVGLFAVLSVSLWSYRIYRDALSDWSLFPFFRHSSEIMDICAQTGRFKEHAPQKELELLEETARIIPTVETYCAMGRIHERKGDYGKAEACYREAADMIPSRITAKYHLFNLYLARKDTASAVRIGKELLNRPVKVEGTKTLRMKGEVRRELQIVLQRGRQR</sequence>
<gene>
    <name evidence="8" type="ORF">H9928_02125</name>
</gene>
<evidence type="ECO:0000256" key="1">
    <source>
        <dbReference type="ARBA" id="ARBA00004141"/>
    </source>
</evidence>
<evidence type="ECO:0000313" key="9">
    <source>
        <dbReference type="Proteomes" id="UP000784286"/>
    </source>
</evidence>
<evidence type="ECO:0000256" key="4">
    <source>
        <dbReference type="ARBA" id="ARBA00023136"/>
    </source>
</evidence>
<protein>
    <submittedName>
        <fullName evidence="8">O-antigen ligase family protein</fullName>
    </submittedName>
</protein>
<name>A0A948TL74_9BACT</name>
<feature type="transmembrane region" description="Helical" evidence="6">
    <location>
        <begin position="294"/>
        <end position="317"/>
    </location>
</feature>
<dbReference type="Pfam" id="PF04932">
    <property type="entry name" value="Wzy_C"/>
    <property type="match status" value="1"/>
</dbReference>
<evidence type="ECO:0000313" key="8">
    <source>
        <dbReference type="EMBL" id="MBU3855352.1"/>
    </source>
</evidence>
<feature type="transmembrane region" description="Helical" evidence="6">
    <location>
        <begin position="56"/>
        <end position="79"/>
    </location>
</feature>
<dbReference type="SMART" id="SM00028">
    <property type="entry name" value="TPR"/>
    <property type="match status" value="1"/>
</dbReference>
<dbReference type="PANTHER" id="PTHR37422:SF13">
    <property type="entry name" value="LIPOPOLYSACCHARIDE BIOSYNTHESIS PROTEIN PA4999-RELATED"/>
    <property type="match status" value="1"/>
</dbReference>
<dbReference type="Proteomes" id="UP000784286">
    <property type="component" value="Unassembled WGS sequence"/>
</dbReference>
<feature type="transmembrane region" description="Helical" evidence="6">
    <location>
        <begin position="99"/>
        <end position="118"/>
    </location>
</feature>
<keyword evidence="3 6" id="KW-1133">Transmembrane helix</keyword>
<keyword evidence="5" id="KW-0802">TPR repeat</keyword>
<evidence type="ECO:0000259" key="7">
    <source>
        <dbReference type="Pfam" id="PF04932"/>
    </source>
</evidence>
<feature type="transmembrane region" description="Helical" evidence="6">
    <location>
        <begin position="147"/>
        <end position="163"/>
    </location>
</feature>
<dbReference type="GO" id="GO:0016020">
    <property type="term" value="C:membrane"/>
    <property type="evidence" value="ECO:0007669"/>
    <property type="project" value="UniProtKB-SubCell"/>
</dbReference>
<evidence type="ECO:0000256" key="2">
    <source>
        <dbReference type="ARBA" id="ARBA00022692"/>
    </source>
</evidence>
<organism evidence="8 9">
    <name type="scientific">Candidatus Phocaeicola excrementipullorum</name>
    <dbReference type="NCBI Taxonomy" id="2838731"/>
    <lineage>
        <taxon>Bacteria</taxon>
        <taxon>Pseudomonadati</taxon>
        <taxon>Bacteroidota</taxon>
        <taxon>Bacteroidia</taxon>
        <taxon>Bacteroidales</taxon>
        <taxon>Bacteroidaceae</taxon>
        <taxon>Phocaeicola</taxon>
    </lineage>
</organism>
<feature type="transmembrane region" description="Helical" evidence="6">
    <location>
        <begin position="34"/>
        <end position="49"/>
    </location>
</feature>
<dbReference type="InterPro" id="IPR007016">
    <property type="entry name" value="O-antigen_ligase-rel_domated"/>
</dbReference>
<dbReference type="PROSITE" id="PS50005">
    <property type="entry name" value="TPR"/>
    <property type="match status" value="1"/>
</dbReference>
<feature type="repeat" description="TPR" evidence="5">
    <location>
        <begin position="409"/>
        <end position="442"/>
    </location>
</feature>
<feature type="domain" description="O-antigen ligase-related" evidence="7">
    <location>
        <begin position="132"/>
        <end position="268"/>
    </location>
</feature>
<proteinExistence type="predicted"/>
<feature type="transmembrane region" description="Helical" evidence="6">
    <location>
        <begin position="253"/>
        <end position="273"/>
    </location>
</feature>
<keyword evidence="4 6" id="KW-0472">Membrane</keyword>
<dbReference type="InterPro" id="IPR011990">
    <property type="entry name" value="TPR-like_helical_dom_sf"/>
</dbReference>
<dbReference type="Gene3D" id="1.25.40.10">
    <property type="entry name" value="Tetratricopeptide repeat domain"/>
    <property type="match status" value="1"/>
</dbReference>